<dbReference type="Proteomes" id="UP000250235">
    <property type="component" value="Unassembled WGS sequence"/>
</dbReference>
<evidence type="ECO:0000313" key="2">
    <source>
        <dbReference type="EMBL" id="KZV19587.1"/>
    </source>
</evidence>
<dbReference type="AlphaFoldDB" id="A0A2Z7ACW4"/>
<feature type="region of interest" description="Disordered" evidence="1">
    <location>
        <begin position="313"/>
        <end position="341"/>
    </location>
</feature>
<name>A0A2Z7ACW4_9LAMI</name>
<protein>
    <submittedName>
        <fullName evidence="2">Uncharacterized protein</fullName>
    </submittedName>
</protein>
<feature type="region of interest" description="Disordered" evidence="1">
    <location>
        <begin position="1"/>
        <end position="32"/>
    </location>
</feature>
<sequence length="341" mass="39577">MGNWNRRYLPRKKDRYDQYEEPPSSSSRSYDTQLNSFGIEDNRVPSWEIDYCNSLKIPWYKISASKKYIYCYPTVLNWDDSAGEEALHKAKQRFWAMINGLPCDSPLPDPDMFIDKIDWNPHLDPELMTDIETLYFNPDKSHMVDELETVNEEVEHAQVPTDMNQCINNPWEKYHSHDSPSFKDTLRGWRQYHDPWEQSQDKIAESLKGNGWRSGNDSSGWGPWPDNAKPFSRVVAGQQEGWGPSEHNSWSQGRGNSNDQEFRNWGSCGYSQLNNWSTGFRERGWRDNGNGSWISRDEPNCWDHGGSGKGDGCLSFRGGGRKRESSFQSIPKYKSSRYRGL</sequence>
<dbReference type="PANTHER" id="PTHR34567:SF3">
    <property type="entry name" value="FK506-BINDING-LIKE PROTEIN"/>
    <property type="match status" value="1"/>
</dbReference>
<evidence type="ECO:0000256" key="1">
    <source>
        <dbReference type="SAM" id="MobiDB-lite"/>
    </source>
</evidence>
<feature type="region of interest" description="Disordered" evidence="1">
    <location>
        <begin position="207"/>
        <end position="230"/>
    </location>
</feature>
<dbReference type="PANTHER" id="PTHR34567">
    <property type="entry name" value="FK506-BINDING-LIKE PROTEIN"/>
    <property type="match status" value="1"/>
</dbReference>
<keyword evidence="3" id="KW-1185">Reference proteome</keyword>
<evidence type="ECO:0000313" key="3">
    <source>
        <dbReference type="Proteomes" id="UP000250235"/>
    </source>
</evidence>
<organism evidence="2 3">
    <name type="scientific">Dorcoceras hygrometricum</name>
    <dbReference type="NCBI Taxonomy" id="472368"/>
    <lineage>
        <taxon>Eukaryota</taxon>
        <taxon>Viridiplantae</taxon>
        <taxon>Streptophyta</taxon>
        <taxon>Embryophyta</taxon>
        <taxon>Tracheophyta</taxon>
        <taxon>Spermatophyta</taxon>
        <taxon>Magnoliopsida</taxon>
        <taxon>eudicotyledons</taxon>
        <taxon>Gunneridae</taxon>
        <taxon>Pentapetalae</taxon>
        <taxon>asterids</taxon>
        <taxon>lamiids</taxon>
        <taxon>Lamiales</taxon>
        <taxon>Gesneriaceae</taxon>
        <taxon>Didymocarpoideae</taxon>
        <taxon>Trichosporeae</taxon>
        <taxon>Loxocarpinae</taxon>
        <taxon>Dorcoceras</taxon>
    </lineage>
</organism>
<feature type="compositionally biased region" description="Polar residues" evidence="1">
    <location>
        <begin position="246"/>
        <end position="258"/>
    </location>
</feature>
<gene>
    <name evidence="2" type="ORF">F511_13473</name>
</gene>
<reference evidence="2 3" key="1">
    <citation type="journal article" date="2015" name="Proc. Natl. Acad. Sci. U.S.A.">
        <title>The resurrection genome of Boea hygrometrica: A blueprint for survival of dehydration.</title>
        <authorList>
            <person name="Xiao L."/>
            <person name="Yang G."/>
            <person name="Zhang L."/>
            <person name="Yang X."/>
            <person name="Zhao S."/>
            <person name="Ji Z."/>
            <person name="Zhou Q."/>
            <person name="Hu M."/>
            <person name="Wang Y."/>
            <person name="Chen M."/>
            <person name="Xu Y."/>
            <person name="Jin H."/>
            <person name="Xiao X."/>
            <person name="Hu G."/>
            <person name="Bao F."/>
            <person name="Hu Y."/>
            <person name="Wan P."/>
            <person name="Li L."/>
            <person name="Deng X."/>
            <person name="Kuang T."/>
            <person name="Xiang C."/>
            <person name="Zhu J.K."/>
            <person name="Oliver M.J."/>
            <person name="He Y."/>
        </authorList>
    </citation>
    <scope>NUCLEOTIDE SEQUENCE [LARGE SCALE GENOMIC DNA]</scope>
    <source>
        <strain evidence="3">cv. XS01</strain>
    </source>
</reference>
<accession>A0A2Z7ACW4</accession>
<proteinExistence type="predicted"/>
<dbReference type="OrthoDB" id="1888797at2759"/>
<feature type="region of interest" description="Disordered" evidence="1">
    <location>
        <begin position="239"/>
        <end position="258"/>
    </location>
</feature>
<dbReference type="EMBL" id="KV016671">
    <property type="protein sequence ID" value="KZV19587.1"/>
    <property type="molecule type" value="Genomic_DNA"/>
</dbReference>